<feature type="coiled-coil region" evidence="1">
    <location>
        <begin position="1"/>
        <end position="80"/>
    </location>
</feature>
<dbReference type="EMBL" id="LR899011">
    <property type="protein sequence ID" value="CAD7086144.1"/>
    <property type="molecule type" value="Genomic_DNA"/>
</dbReference>
<accession>A0A7R8USC4</accession>
<dbReference type="InParanoid" id="A0A7R8USC4"/>
<reference evidence="2 3" key="1">
    <citation type="submission" date="2020-11" db="EMBL/GenBank/DDBJ databases">
        <authorList>
            <person name="Wallbank WR R."/>
            <person name="Pardo Diaz C."/>
            <person name="Kozak K."/>
            <person name="Martin S."/>
            <person name="Jiggins C."/>
            <person name="Moest M."/>
            <person name="Warren A I."/>
            <person name="Generalovic N T."/>
            <person name="Byers J.R.P. K."/>
            <person name="Montejo-Kovacevich G."/>
            <person name="Yen C E."/>
        </authorList>
    </citation>
    <scope>NUCLEOTIDE SEQUENCE [LARGE SCALE GENOMIC DNA]</scope>
</reference>
<evidence type="ECO:0000313" key="3">
    <source>
        <dbReference type="Proteomes" id="UP000594454"/>
    </source>
</evidence>
<keyword evidence="3" id="KW-1185">Reference proteome</keyword>
<name>A0A7R8USC4_HERIL</name>
<gene>
    <name evidence="2" type="ORF">HERILL_LOCUS8938</name>
</gene>
<dbReference type="Gene3D" id="1.20.5.340">
    <property type="match status" value="1"/>
</dbReference>
<dbReference type="Proteomes" id="UP000594454">
    <property type="component" value="Chromosome 3"/>
</dbReference>
<dbReference type="OrthoDB" id="10601809at2759"/>
<sequence length="86" mass="10055">MSDLTDSIARLQALRERIRKAEEAAAREEQLRRETEEAATKLVMENADIKHEVTKERQNLEECVKQYEQLDSQKGNIEKTLQNIQN</sequence>
<dbReference type="AlphaFoldDB" id="A0A7R8USC4"/>
<evidence type="ECO:0000313" key="2">
    <source>
        <dbReference type="EMBL" id="CAD7086144.1"/>
    </source>
</evidence>
<protein>
    <submittedName>
        <fullName evidence="2">Uncharacterized protein</fullName>
    </submittedName>
</protein>
<organism evidence="2 3">
    <name type="scientific">Hermetia illucens</name>
    <name type="common">Black soldier fly</name>
    <dbReference type="NCBI Taxonomy" id="343691"/>
    <lineage>
        <taxon>Eukaryota</taxon>
        <taxon>Metazoa</taxon>
        <taxon>Ecdysozoa</taxon>
        <taxon>Arthropoda</taxon>
        <taxon>Hexapoda</taxon>
        <taxon>Insecta</taxon>
        <taxon>Pterygota</taxon>
        <taxon>Neoptera</taxon>
        <taxon>Endopterygota</taxon>
        <taxon>Diptera</taxon>
        <taxon>Brachycera</taxon>
        <taxon>Stratiomyomorpha</taxon>
        <taxon>Stratiomyidae</taxon>
        <taxon>Hermetiinae</taxon>
        <taxon>Hermetia</taxon>
    </lineage>
</organism>
<keyword evidence="1" id="KW-0175">Coiled coil</keyword>
<evidence type="ECO:0000256" key="1">
    <source>
        <dbReference type="SAM" id="Coils"/>
    </source>
</evidence>
<dbReference type="SUPFAM" id="SSF90257">
    <property type="entry name" value="Myosin rod fragments"/>
    <property type="match status" value="1"/>
</dbReference>
<proteinExistence type="predicted"/>